<dbReference type="SMART" id="SM00449">
    <property type="entry name" value="SPRY"/>
    <property type="match status" value="1"/>
</dbReference>
<feature type="compositionally biased region" description="Polar residues" evidence="1">
    <location>
        <begin position="63"/>
        <end position="76"/>
    </location>
</feature>
<dbReference type="InterPro" id="IPR013320">
    <property type="entry name" value="ConA-like_dom_sf"/>
</dbReference>
<dbReference type="InterPro" id="IPR003877">
    <property type="entry name" value="SPRY_dom"/>
</dbReference>
<reference evidence="3" key="2">
    <citation type="submission" date="2025-08" db="UniProtKB">
        <authorList>
            <consortium name="Ensembl"/>
        </authorList>
    </citation>
    <scope>IDENTIFICATION</scope>
</reference>
<proteinExistence type="predicted"/>
<evidence type="ECO:0000313" key="3">
    <source>
        <dbReference type="Ensembl" id="ENSCSAVP00000011206.1"/>
    </source>
</evidence>
<dbReference type="eggNOG" id="KOG2177">
    <property type="taxonomic scope" value="Eukaryota"/>
</dbReference>
<organism evidence="3 4">
    <name type="scientific">Ciona savignyi</name>
    <name type="common">Pacific transparent sea squirt</name>
    <dbReference type="NCBI Taxonomy" id="51511"/>
    <lineage>
        <taxon>Eukaryota</taxon>
        <taxon>Metazoa</taxon>
        <taxon>Chordata</taxon>
        <taxon>Tunicata</taxon>
        <taxon>Ascidiacea</taxon>
        <taxon>Phlebobranchia</taxon>
        <taxon>Cionidae</taxon>
        <taxon>Ciona</taxon>
    </lineage>
</organism>
<dbReference type="OMA" id="WVFGYAQ"/>
<dbReference type="InterPro" id="IPR043136">
    <property type="entry name" value="B30.2/SPRY_sf"/>
</dbReference>
<dbReference type="InParanoid" id="H2Z0U4"/>
<dbReference type="HOGENOM" id="CLU_954835_0_0_1"/>
<dbReference type="SUPFAM" id="SSF49899">
    <property type="entry name" value="Concanavalin A-like lectins/glucanases"/>
    <property type="match status" value="1"/>
</dbReference>
<dbReference type="PROSITE" id="PS50188">
    <property type="entry name" value="B302_SPRY"/>
    <property type="match status" value="1"/>
</dbReference>
<reference evidence="4" key="1">
    <citation type="submission" date="2003-08" db="EMBL/GenBank/DDBJ databases">
        <authorList>
            <person name="Birren B."/>
            <person name="Nusbaum C."/>
            <person name="Abebe A."/>
            <person name="Abouelleil A."/>
            <person name="Adekoya E."/>
            <person name="Ait-zahra M."/>
            <person name="Allen N."/>
            <person name="Allen T."/>
            <person name="An P."/>
            <person name="Anderson M."/>
            <person name="Anderson S."/>
            <person name="Arachchi H."/>
            <person name="Armbruster J."/>
            <person name="Bachantsang P."/>
            <person name="Baldwin J."/>
            <person name="Barry A."/>
            <person name="Bayul T."/>
            <person name="Blitshsteyn B."/>
            <person name="Bloom T."/>
            <person name="Blye J."/>
            <person name="Boguslavskiy L."/>
            <person name="Borowsky M."/>
            <person name="Boukhgalter B."/>
            <person name="Brunache A."/>
            <person name="Butler J."/>
            <person name="Calixte N."/>
            <person name="Calvo S."/>
            <person name="Camarata J."/>
            <person name="Campo K."/>
            <person name="Chang J."/>
            <person name="Cheshatsang Y."/>
            <person name="Citroen M."/>
            <person name="Collymore A."/>
            <person name="Considine T."/>
            <person name="Cook A."/>
            <person name="Cooke P."/>
            <person name="Corum B."/>
            <person name="Cuomo C."/>
            <person name="David R."/>
            <person name="Dawoe T."/>
            <person name="Degray S."/>
            <person name="Dodge S."/>
            <person name="Dooley K."/>
            <person name="Dorje P."/>
            <person name="Dorjee K."/>
            <person name="Dorris L."/>
            <person name="Duffey N."/>
            <person name="Dupes A."/>
            <person name="Elkins T."/>
            <person name="Engels R."/>
            <person name="Erickson J."/>
            <person name="Farina A."/>
            <person name="Faro S."/>
            <person name="Ferreira P."/>
            <person name="Fischer H."/>
            <person name="Fitzgerald M."/>
            <person name="Foley K."/>
            <person name="Gage D."/>
            <person name="Galagan J."/>
            <person name="Gearin G."/>
            <person name="Gnerre S."/>
            <person name="Gnirke A."/>
            <person name="Goyette A."/>
            <person name="Graham J."/>
            <person name="Grandbois E."/>
            <person name="Gyaltsen K."/>
            <person name="Hafez N."/>
            <person name="Hagopian D."/>
            <person name="Hagos B."/>
            <person name="Hall J."/>
            <person name="Hatcher B."/>
            <person name="Heller A."/>
            <person name="Higgins H."/>
            <person name="Honan T."/>
            <person name="Horn A."/>
            <person name="Houde N."/>
            <person name="Hughes L."/>
            <person name="Hulme W."/>
            <person name="Husby E."/>
            <person name="Iliev I."/>
            <person name="Jaffe D."/>
            <person name="Jones C."/>
            <person name="Kamal M."/>
            <person name="Kamat A."/>
            <person name="Kamvysselis M."/>
            <person name="Karlsson E."/>
            <person name="Kells C."/>
            <person name="Kieu A."/>
            <person name="Kisner P."/>
            <person name="Kodira C."/>
            <person name="Kulbokas E."/>
            <person name="Labutti K."/>
            <person name="Lama D."/>
            <person name="Landers T."/>
            <person name="Leger J."/>
            <person name="Levine S."/>
            <person name="Lewis D."/>
            <person name="Lewis T."/>
            <person name="Lindblad-toh K."/>
            <person name="Liu X."/>
            <person name="Lokyitsang T."/>
            <person name="Lokyitsang Y."/>
            <person name="Lucien O."/>
            <person name="Lui A."/>
            <person name="Ma L.J."/>
            <person name="Mabbitt R."/>
            <person name="Macdonald J."/>
            <person name="Maclean C."/>
            <person name="Major J."/>
            <person name="Manning J."/>
            <person name="Marabella R."/>
            <person name="Maru K."/>
            <person name="Matthews C."/>
            <person name="Mauceli E."/>
            <person name="Mccarthy M."/>
            <person name="Mcdonough S."/>
            <person name="Mcghee T."/>
            <person name="Meldrim J."/>
            <person name="Meneus L."/>
            <person name="Mesirov J."/>
            <person name="Mihalev A."/>
            <person name="Mihova T."/>
            <person name="Mikkelsen T."/>
            <person name="Mlenga V."/>
            <person name="Moru K."/>
            <person name="Mozes J."/>
            <person name="Mulrain L."/>
            <person name="Munson G."/>
            <person name="Naylor J."/>
            <person name="Newes C."/>
            <person name="Nguyen C."/>
            <person name="Nguyen N."/>
            <person name="Nguyen T."/>
            <person name="Nicol R."/>
            <person name="Nielsen C."/>
            <person name="Nizzari M."/>
            <person name="Norbu C."/>
            <person name="Norbu N."/>
            <person name="O'donnell P."/>
            <person name="Okoawo O."/>
            <person name="O'leary S."/>
            <person name="Omotosho B."/>
            <person name="O'neill K."/>
            <person name="Osman S."/>
            <person name="Parker S."/>
            <person name="Perrin D."/>
            <person name="Phunkhang P."/>
            <person name="Piqani B."/>
            <person name="Purcell S."/>
            <person name="Rachupka T."/>
            <person name="Ramasamy U."/>
            <person name="Rameau R."/>
            <person name="Ray V."/>
            <person name="Raymond C."/>
            <person name="Retta R."/>
            <person name="Richardson S."/>
            <person name="Rise C."/>
            <person name="Rodriguez J."/>
            <person name="Rogers J."/>
            <person name="Rogov P."/>
            <person name="Rutman M."/>
            <person name="Schupbach R."/>
            <person name="Seaman C."/>
            <person name="Settipalli S."/>
            <person name="Sharpe T."/>
            <person name="Sheridan J."/>
            <person name="Sherpa N."/>
            <person name="Shi J."/>
            <person name="Smirnov S."/>
            <person name="Smith C."/>
            <person name="Sougnez C."/>
            <person name="Spencer B."/>
            <person name="Stalker J."/>
            <person name="Stange-thomann N."/>
            <person name="Stavropoulos S."/>
            <person name="Stetson K."/>
            <person name="Stone C."/>
            <person name="Stone S."/>
            <person name="Stubbs M."/>
            <person name="Talamas J."/>
            <person name="Tchuinga P."/>
            <person name="Tenzing P."/>
            <person name="Tesfaye S."/>
            <person name="Theodore J."/>
            <person name="Thoulutsang Y."/>
            <person name="Topham K."/>
            <person name="Towey S."/>
            <person name="Tsamla T."/>
            <person name="Tsomo N."/>
            <person name="Vallee D."/>
            <person name="Vassiliev H."/>
            <person name="Venkataraman V."/>
            <person name="Vinson J."/>
            <person name="Vo A."/>
            <person name="Wade C."/>
            <person name="Wang S."/>
            <person name="Wangchuk T."/>
            <person name="Wangdi T."/>
            <person name="Whittaker C."/>
            <person name="Wilkinson J."/>
            <person name="Wu Y."/>
            <person name="Wyman D."/>
            <person name="Yadav S."/>
            <person name="Yang S."/>
            <person name="Yang X."/>
            <person name="Yeager S."/>
            <person name="Yee E."/>
            <person name="Young G."/>
            <person name="Zainoun J."/>
            <person name="Zembeck L."/>
            <person name="Zimmer A."/>
            <person name="Zody M."/>
            <person name="Lander E."/>
        </authorList>
    </citation>
    <scope>NUCLEOTIDE SEQUENCE [LARGE SCALE GENOMIC DNA]</scope>
</reference>
<keyword evidence="4" id="KW-1185">Reference proteome</keyword>
<dbReference type="AlphaFoldDB" id="H2Z0U4"/>
<dbReference type="STRING" id="51511.ENSCSAVP00000011206"/>
<dbReference type="Gene3D" id="2.60.120.920">
    <property type="match status" value="1"/>
</dbReference>
<name>H2Z0U4_CIOSA</name>
<feature type="region of interest" description="Disordered" evidence="1">
    <location>
        <begin position="57"/>
        <end position="76"/>
    </location>
</feature>
<dbReference type="InterPro" id="IPR050617">
    <property type="entry name" value="E3_ligase_FN3/SPRY"/>
</dbReference>
<dbReference type="PANTHER" id="PTHR24099">
    <property type="entry name" value="E3 UBIQUITIN-PROTEIN LIGASE TRIM36-RELATED"/>
    <property type="match status" value="1"/>
</dbReference>
<evidence type="ECO:0000256" key="1">
    <source>
        <dbReference type="SAM" id="MobiDB-lite"/>
    </source>
</evidence>
<evidence type="ECO:0000313" key="4">
    <source>
        <dbReference type="Proteomes" id="UP000007875"/>
    </source>
</evidence>
<protein>
    <recommendedName>
        <fullName evidence="2">B30.2/SPRY domain-containing protein</fullName>
    </recommendedName>
</protein>
<dbReference type="FunCoup" id="H2Z0U4">
    <property type="interactions" value="34"/>
</dbReference>
<dbReference type="Pfam" id="PF00622">
    <property type="entry name" value="SPRY"/>
    <property type="match status" value="1"/>
</dbReference>
<feature type="domain" description="B30.2/SPRY" evidence="2">
    <location>
        <begin position="12"/>
        <end position="244"/>
    </location>
</feature>
<dbReference type="Ensembl" id="ENSCSAVT00000011337.1">
    <property type="protein sequence ID" value="ENSCSAVP00000011206.1"/>
    <property type="gene ID" value="ENSCSAVG00000006555.1"/>
</dbReference>
<dbReference type="InterPro" id="IPR001870">
    <property type="entry name" value="B30.2/SPRY"/>
</dbReference>
<reference evidence="3" key="3">
    <citation type="submission" date="2025-09" db="UniProtKB">
        <authorList>
            <consortium name="Ensembl"/>
        </authorList>
    </citation>
    <scope>IDENTIFICATION</scope>
</reference>
<evidence type="ECO:0000259" key="2">
    <source>
        <dbReference type="PROSITE" id="PS50188"/>
    </source>
</evidence>
<dbReference type="GeneTree" id="ENSGT00940000166775"/>
<dbReference type="InterPro" id="IPR003879">
    <property type="entry name" value="Butyrophylin_SPRY"/>
</dbReference>
<sequence>MLTGVQMDQGGDTDVVIVEGITPRGTRKRFSFKLDAFTAHSALRVSSNYTSVEYVGSERNGGNARNNHSYNSQSNPYQAKPPGYQSMGNGGVAGRFKRAQFATVIGDSSITQGKQYWEVSVNRSMEYRLGVAYKHMQGTKTLADEHNSWTLCLTYPDRFSATHKHHKEYIFVPTHVAARAAKVIRIGIFLDYERGVLSFYNASTASEKRHIYTFRTFFNRPVWPLLSLRQGKLQILTGLPVPRNLVWKTR</sequence>
<dbReference type="PANTHER" id="PTHR24099:SF16">
    <property type="entry name" value="E3 UBIQUITIN-PROTEIN LIGASE MIDLINE-1-LIKE ISOFORM X1"/>
    <property type="match status" value="1"/>
</dbReference>
<dbReference type="PRINTS" id="PR01407">
    <property type="entry name" value="BUTYPHLNCDUF"/>
</dbReference>
<accession>H2Z0U4</accession>
<dbReference type="Proteomes" id="UP000007875">
    <property type="component" value="Unassembled WGS sequence"/>
</dbReference>